<dbReference type="Proteomes" id="UP000229816">
    <property type="component" value="Unassembled WGS sequence"/>
</dbReference>
<proteinExistence type="predicted"/>
<gene>
    <name evidence="2" type="ORF">CO054_01860</name>
</gene>
<dbReference type="PANTHER" id="PTHR13504">
    <property type="entry name" value="FIDO DOMAIN-CONTAINING PROTEIN DDB_G0283145"/>
    <property type="match status" value="1"/>
</dbReference>
<feature type="domain" description="Fido" evidence="1">
    <location>
        <begin position="105"/>
        <end position="229"/>
    </location>
</feature>
<comment type="caution">
    <text evidence="2">The sequence shown here is derived from an EMBL/GenBank/DDBJ whole genome shotgun (WGS) entry which is preliminary data.</text>
</comment>
<reference evidence="3" key="1">
    <citation type="submission" date="2017-09" db="EMBL/GenBank/DDBJ databases">
        <title>Depth-based differentiation of microbial function through sediment-hosted aquifers and enrichment of novel symbionts in the deep terrestrial subsurface.</title>
        <authorList>
            <person name="Probst A.J."/>
            <person name="Ladd B."/>
            <person name="Jarett J.K."/>
            <person name="Geller-Mcgrath D.E."/>
            <person name="Sieber C.M.K."/>
            <person name="Emerson J.B."/>
            <person name="Anantharaman K."/>
            <person name="Thomas B.C."/>
            <person name="Malmstrom R."/>
            <person name="Stieglmeier M."/>
            <person name="Klingl A."/>
            <person name="Woyke T."/>
            <person name="Ryan C.M."/>
            <person name="Banfield J.F."/>
        </authorList>
    </citation>
    <scope>NUCLEOTIDE SEQUENCE [LARGE SCALE GENOMIC DNA]</scope>
</reference>
<dbReference type="InterPro" id="IPR003812">
    <property type="entry name" value="Fido"/>
</dbReference>
<dbReference type="InterPro" id="IPR011991">
    <property type="entry name" value="ArsR-like_HTH"/>
</dbReference>
<dbReference type="SUPFAM" id="SSF46785">
    <property type="entry name" value="Winged helix' DNA-binding domain"/>
    <property type="match status" value="1"/>
</dbReference>
<dbReference type="InterPro" id="IPR036388">
    <property type="entry name" value="WH-like_DNA-bd_sf"/>
</dbReference>
<dbReference type="SUPFAM" id="SSF140931">
    <property type="entry name" value="Fic-like"/>
    <property type="match status" value="1"/>
</dbReference>
<organism evidence="2 3">
    <name type="scientific">Candidatus Shapirobacteria bacterium CG_4_9_14_0_2_um_filter_39_11</name>
    <dbReference type="NCBI Taxonomy" id="1974478"/>
    <lineage>
        <taxon>Bacteria</taxon>
        <taxon>Candidatus Shapironibacteriota</taxon>
    </lineage>
</organism>
<dbReference type="InterPro" id="IPR036390">
    <property type="entry name" value="WH_DNA-bd_sf"/>
</dbReference>
<accession>A0A2M8ESN2</accession>
<evidence type="ECO:0000259" key="1">
    <source>
        <dbReference type="PROSITE" id="PS51459"/>
    </source>
</evidence>
<dbReference type="InterPro" id="IPR040198">
    <property type="entry name" value="Fido_containing"/>
</dbReference>
<dbReference type="PANTHER" id="PTHR13504:SF38">
    <property type="entry name" value="FIDO DOMAIN-CONTAINING PROTEIN"/>
    <property type="match status" value="1"/>
</dbReference>
<dbReference type="Gene3D" id="1.10.3290.10">
    <property type="entry name" value="Fido-like domain"/>
    <property type="match status" value="1"/>
</dbReference>
<evidence type="ECO:0000313" key="2">
    <source>
        <dbReference type="EMBL" id="PJC28122.1"/>
    </source>
</evidence>
<dbReference type="PROSITE" id="PS51459">
    <property type="entry name" value="FIDO"/>
    <property type="match status" value="1"/>
</dbReference>
<protein>
    <recommendedName>
        <fullName evidence="1">Fido domain-containing protein</fullName>
    </recommendedName>
</protein>
<dbReference type="InterPro" id="IPR036597">
    <property type="entry name" value="Fido-like_dom_sf"/>
</dbReference>
<dbReference type="CDD" id="cd00090">
    <property type="entry name" value="HTH_ARSR"/>
    <property type="match status" value="1"/>
</dbReference>
<name>A0A2M8ESN2_9BACT</name>
<dbReference type="AlphaFoldDB" id="A0A2M8ESN2"/>
<evidence type="ECO:0000313" key="3">
    <source>
        <dbReference type="Proteomes" id="UP000229816"/>
    </source>
</evidence>
<dbReference type="Pfam" id="PF02661">
    <property type="entry name" value="Fic"/>
    <property type="match status" value="1"/>
</dbReference>
<dbReference type="Gene3D" id="1.10.10.10">
    <property type="entry name" value="Winged helix-like DNA-binding domain superfamily/Winged helix DNA-binding domain"/>
    <property type="match status" value="1"/>
</dbReference>
<dbReference type="EMBL" id="PFSF01000038">
    <property type="protein sequence ID" value="PJC28122.1"/>
    <property type="molecule type" value="Genomic_DNA"/>
</dbReference>
<dbReference type="Pfam" id="PF13412">
    <property type="entry name" value="HTH_24"/>
    <property type="match status" value="1"/>
</dbReference>
<sequence length="319" mass="36913">MAKVTLSYNFSDNLKKFIEVSEALRQKILLTPIPPKVELRMRWEATLQKIFWAVSLAENPVSKSEMIKLLAYPPKKLTEFEKDIINYKKALDFIKEEWLASPKIIVPERILDLYNLACKPVFGPSAASFRAKRNNLKHFLDYLQMGKEHPIVQAGISQIQIIKISPFDNGSTRVARLFSHLSLYKHGFDCRGLLVLEEYYRTDLIALKEAIKSVDIDKNLTFWLEYFAKGIAVQLQKALEEISSQKFKTDLPSSFWKLNDRQKQILEHLENPEQKITNKEVQKMFNLSQITASRYLSKLTSLGLVFPHGKGRSIFYIKA</sequence>